<dbReference type="InterPro" id="IPR011990">
    <property type="entry name" value="TPR-like_helical_dom_sf"/>
</dbReference>
<name>A0A9Q0QUB5_9MAGN</name>
<dbReference type="PANTHER" id="PTHR47936:SF1">
    <property type="entry name" value="PENTATRICOPEPTIDE REPEAT-CONTAINING PROTEIN GUN1, CHLOROPLASTIC"/>
    <property type="match status" value="1"/>
</dbReference>
<evidence type="ECO:0000256" key="1">
    <source>
        <dbReference type="ARBA" id="ARBA00007626"/>
    </source>
</evidence>
<gene>
    <name evidence="4" type="ORF">NE237_005307</name>
</gene>
<protein>
    <recommendedName>
        <fullName evidence="6">Pentatricopeptide repeat-containing protein</fullName>
    </recommendedName>
</protein>
<accession>A0A9Q0QUB5</accession>
<feature type="repeat" description="PPR" evidence="3">
    <location>
        <begin position="329"/>
        <end position="363"/>
    </location>
</feature>
<comment type="similarity">
    <text evidence="1">Belongs to the PPR family. P subfamily.</text>
</comment>
<evidence type="ECO:0000313" key="4">
    <source>
        <dbReference type="EMBL" id="KAJ4972208.1"/>
    </source>
</evidence>
<evidence type="ECO:0008006" key="6">
    <source>
        <dbReference type="Google" id="ProtNLM"/>
    </source>
</evidence>
<feature type="repeat" description="PPR" evidence="3">
    <location>
        <begin position="399"/>
        <end position="433"/>
    </location>
</feature>
<dbReference type="PANTHER" id="PTHR47936">
    <property type="entry name" value="PPR_LONG DOMAIN-CONTAINING PROTEIN"/>
    <property type="match status" value="1"/>
</dbReference>
<feature type="repeat" description="PPR" evidence="3">
    <location>
        <begin position="469"/>
        <end position="503"/>
    </location>
</feature>
<feature type="repeat" description="PPR" evidence="3">
    <location>
        <begin position="504"/>
        <end position="538"/>
    </location>
</feature>
<dbReference type="GO" id="GO:0010019">
    <property type="term" value="P:chloroplast-nucleus signaling pathway"/>
    <property type="evidence" value="ECO:0007669"/>
    <property type="project" value="TreeGrafter"/>
</dbReference>
<feature type="repeat" description="PPR" evidence="3">
    <location>
        <begin position="294"/>
        <end position="328"/>
    </location>
</feature>
<keyword evidence="5" id="KW-1185">Reference proteome</keyword>
<organism evidence="4 5">
    <name type="scientific">Protea cynaroides</name>
    <dbReference type="NCBI Taxonomy" id="273540"/>
    <lineage>
        <taxon>Eukaryota</taxon>
        <taxon>Viridiplantae</taxon>
        <taxon>Streptophyta</taxon>
        <taxon>Embryophyta</taxon>
        <taxon>Tracheophyta</taxon>
        <taxon>Spermatophyta</taxon>
        <taxon>Magnoliopsida</taxon>
        <taxon>Proteales</taxon>
        <taxon>Proteaceae</taxon>
        <taxon>Protea</taxon>
    </lineage>
</organism>
<dbReference type="Proteomes" id="UP001141806">
    <property type="component" value="Unassembled WGS sequence"/>
</dbReference>
<dbReference type="OrthoDB" id="185373at2759"/>
<reference evidence="4" key="1">
    <citation type="journal article" date="2023" name="Plant J.">
        <title>The genome of the king protea, Protea cynaroides.</title>
        <authorList>
            <person name="Chang J."/>
            <person name="Duong T.A."/>
            <person name="Schoeman C."/>
            <person name="Ma X."/>
            <person name="Roodt D."/>
            <person name="Barker N."/>
            <person name="Li Z."/>
            <person name="Van de Peer Y."/>
            <person name="Mizrachi E."/>
        </authorList>
    </citation>
    <scope>NUCLEOTIDE SEQUENCE</scope>
    <source>
        <tissue evidence="4">Young leaves</tissue>
    </source>
</reference>
<evidence type="ECO:0000256" key="2">
    <source>
        <dbReference type="ARBA" id="ARBA00022737"/>
    </source>
</evidence>
<evidence type="ECO:0000256" key="3">
    <source>
        <dbReference type="PROSITE-ProRule" id="PRU00708"/>
    </source>
</evidence>
<evidence type="ECO:0000313" key="5">
    <source>
        <dbReference type="Proteomes" id="UP001141806"/>
    </source>
</evidence>
<dbReference type="Pfam" id="PF13812">
    <property type="entry name" value="PPR_3"/>
    <property type="match status" value="1"/>
</dbReference>
<dbReference type="AlphaFoldDB" id="A0A9Q0QUB5"/>
<feature type="repeat" description="PPR" evidence="3">
    <location>
        <begin position="223"/>
        <end position="257"/>
    </location>
</feature>
<dbReference type="NCBIfam" id="TIGR00756">
    <property type="entry name" value="PPR"/>
    <property type="match status" value="7"/>
</dbReference>
<keyword evidence="2" id="KW-0677">Repeat</keyword>
<dbReference type="Gene3D" id="1.25.40.10">
    <property type="entry name" value="Tetratricopeptide repeat domain"/>
    <property type="match status" value="5"/>
</dbReference>
<proteinExistence type="inferred from homology"/>
<dbReference type="PROSITE" id="PS51375">
    <property type="entry name" value="PPR"/>
    <property type="match status" value="7"/>
</dbReference>
<dbReference type="GO" id="GO:0009507">
    <property type="term" value="C:chloroplast"/>
    <property type="evidence" value="ECO:0007669"/>
    <property type="project" value="TreeGrafter"/>
</dbReference>
<dbReference type="Pfam" id="PF13041">
    <property type="entry name" value="PPR_2"/>
    <property type="match status" value="1"/>
</dbReference>
<sequence length="573" mass="66065">MNIVLRNVILFNHRIGYTFKSGVENHRNSKFFFTLQINLENPPNDLFSCRQIFTFCYPFRGSAVPEFHRIVSENPFFRRQNARIELGSQMSRLGSPRKLELFTSLRGYGNEASHRSVSCDVLVRSMVSIIQKTDKWDSLLGRLCDVSSSIISPPIAVQVIKRIRKPDVAFRFFEWLEEHAVFSHDSLTYSAILKVLTKDSHPSHAAMADALLHKKIHLHFYVTPSDFDIVLQQWVRVGESGKALQLLDEMRTHGFVPSHSSCNVLLNKLLSSKHKHLGWELFYQMLDGRIDVLDTQTFNVAMKCACIEGSTDEAIDLFTVMKQRDCMPDLDSFNILIKGFSEKGDTQMICRLFKQMLDLKVKPDSYTVNLLIKELCKQGQPEDGNNLFNYMRRVGWMDRKFVYTQLVDSLCNYGWWLKALKIFTKMIRRGYHPKFSVYNNLIRRLCLGGKVSEAFRLKNLIASKGFMKEIENFNALMEGVCLAGRMDMAGKLLHELQDKGLEPDLRMWNTVLHGHCMMVNVAEALELVEKIKRKGWLPDLESCNSLITSLMSKGREEEATQVKNYIQEDQNIS</sequence>
<dbReference type="GO" id="GO:0031930">
    <property type="term" value="P:mitochondria-nucleus signaling pathway"/>
    <property type="evidence" value="ECO:0007669"/>
    <property type="project" value="TreeGrafter"/>
</dbReference>
<comment type="caution">
    <text evidence="4">The sequence shown here is derived from an EMBL/GenBank/DDBJ whole genome shotgun (WGS) entry which is preliminary data.</text>
</comment>
<dbReference type="EMBL" id="JAMYWD010000005">
    <property type="protein sequence ID" value="KAJ4972208.1"/>
    <property type="molecule type" value="Genomic_DNA"/>
</dbReference>
<dbReference type="Pfam" id="PF01535">
    <property type="entry name" value="PPR"/>
    <property type="match status" value="4"/>
</dbReference>
<feature type="repeat" description="PPR" evidence="3">
    <location>
        <begin position="364"/>
        <end position="398"/>
    </location>
</feature>
<dbReference type="InterPro" id="IPR002885">
    <property type="entry name" value="PPR_rpt"/>
</dbReference>